<evidence type="ECO:0000313" key="37">
    <source>
        <dbReference type="Proteomes" id="UP000528504"/>
    </source>
</evidence>
<dbReference type="EMBL" id="VSBS01000498">
    <property type="protein sequence ID" value="TXT00964.1"/>
    <property type="molecule type" value="Genomic_DNA"/>
</dbReference>
<evidence type="ECO:0000313" key="7">
    <source>
        <dbReference type="EMBL" id="EFH6165022.1"/>
    </source>
</evidence>
<dbReference type="EMBL" id="CP056794">
    <property type="protein sequence ID" value="QLY95337.1"/>
    <property type="molecule type" value="Genomic_DNA"/>
</dbReference>
<dbReference type="Proteomes" id="UP000509796">
    <property type="component" value="Chromosome"/>
</dbReference>
<evidence type="ECO:0000313" key="2">
    <source>
        <dbReference type="EMBL" id="ALF34663.1"/>
    </source>
</evidence>
<evidence type="ECO:0000313" key="4">
    <source>
        <dbReference type="EMBL" id="AXO09924.1"/>
    </source>
</evidence>
<organism evidence="2">
    <name type="scientific">Escherichia coli</name>
    <dbReference type="NCBI Taxonomy" id="562"/>
    <lineage>
        <taxon>Bacteria</taxon>
        <taxon>Pseudomonadati</taxon>
        <taxon>Pseudomonadota</taxon>
        <taxon>Gammaproteobacteria</taxon>
        <taxon>Enterobacterales</taxon>
        <taxon>Enterobacteriaceae</taxon>
        <taxon>Escherichia</taxon>
    </lineage>
</organism>
<evidence type="ECO:0000313" key="34">
    <source>
        <dbReference type="Proteomes" id="UP000509796"/>
    </source>
</evidence>
<dbReference type="Proteomes" id="UP000533284">
    <property type="component" value="Unassembled WGS sequence"/>
</dbReference>
<dbReference type="OMA" id="IFEDVNY"/>
<dbReference type="Proteomes" id="UP000640866">
    <property type="component" value="Unassembled WGS sequence"/>
</dbReference>
<evidence type="ECO:0000313" key="18">
    <source>
        <dbReference type="EMBL" id="NYQ41212.1"/>
    </source>
</evidence>
<evidence type="ECO:0000313" key="36">
    <source>
        <dbReference type="Proteomes" id="UP000517067"/>
    </source>
</evidence>
<dbReference type="Proteomes" id="UP000540485">
    <property type="component" value="Unassembled WGS sequence"/>
</dbReference>
<dbReference type="EMBL" id="VLTB01000488">
    <property type="protein sequence ID" value="NDR95194.1"/>
    <property type="molecule type" value="Genomic_DNA"/>
</dbReference>
<evidence type="ECO:0000313" key="20">
    <source>
        <dbReference type="EMBL" id="QLG55607.1"/>
    </source>
</evidence>
<dbReference type="EMBL" id="SCIU01000029">
    <property type="protein sequence ID" value="RXB28562.1"/>
    <property type="molecule type" value="Genomic_DNA"/>
</dbReference>
<reference evidence="20" key="18">
    <citation type="submission" date="2020-06" db="EMBL/GenBank/DDBJ databases">
        <authorList>
            <person name="Ramsay J.P."/>
            <person name="Colombi E."/>
            <person name="Mowlaboccus S."/>
        </authorList>
    </citation>
    <scope>NUCLEOTIDE SEQUENCE</scope>
    <source>
        <strain evidence="20">EC2</strain>
    </source>
</reference>
<keyword evidence="2" id="KW-0614">Plasmid</keyword>
<evidence type="ECO:0000313" key="21">
    <source>
        <dbReference type="EMBL" id="QLY95337.1"/>
    </source>
</evidence>
<sequence length="308" mass="35805">MVYENELWHSFLLRSQIMYNLSNCRNIISKHGALRYDAFPRFELIDMYKLHSLQDIYDILATRNGYILTSNIVSLSSGVYGYFNAVEDACRKNFHITNSYPLVNISNIRYCHKCIVEDIHSKGIGYLRHRWLFESKCAVHSTSLYEVCFDNYLNAVKGLSDLIISGINPHGYCSLVVDVSNPFKNPVYILPCARNKILKWISDNKNMLIYFLFDLFKCKSHSSLSKVIEVKIMHDRYISAVFKMLSEVNFCNFNSFISDIFEDVSYASIGLDDYSVNVHFLRLRAADCKFCQLNGKYFCSLYNVKLLR</sequence>
<evidence type="ECO:0000313" key="32">
    <source>
        <dbReference type="Proteomes" id="UP000441160"/>
    </source>
</evidence>
<evidence type="ECO:0000313" key="26">
    <source>
        <dbReference type="Proteomes" id="UP000239554"/>
    </source>
</evidence>
<reference evidence="23 31" key="11">
    <citation type="submission" date="2019-08" db="EMBL/GenBank/DDBJ databases">
        <title>Whole genome analysis of cultivated E. coli strains isolated from CD patients and healthy donors.</title>
        <authorList>
            <person name="Siniagina M.N."/>
            <person name="Markelova M.I."/>
            <person name="Laikov A.V."/>
            <person name="Boulygina E.A."/>
            <person name="Khusnutdinova D.R."/>
            <person name="Kharchenko A."/>
            <person name="Grigoryeva T.V."/>
        </authorList>
    </citation>
    <scope>NUCLEOTIDE SEQUENCE [LARGE SCALE GENOMIC DNA]</scope>
    <source>
        <strain evidence="23 31">3_77_5</strain>
    </source>
</reference>
<dbReference type="Proteomes" id="UP000517067">
    <property type="component" value="Unassembled WGS sequence"/>
</dbReference>
<evidence type="ECO:0000313" key="40">
    <source>
        <dbReference type="Proteomes" id="UP000538406"/>
    </source>
</evidence>
<dbReference type="Proteomes" id="UP000239554">
    <property type="component" value="Chromosome"/>
</dbReference>
<reference evidence="34" key="16">
    <citation type="submission" date="2020-06" db="EMBL/GenBank/DDBJ databases">
        <title>Identification and Characterisation of Fosfomycin Resistance in Escherichia coli Urinary Tract Infection Isolates from Australia.</title>
        <authorList>
            <person name="Mowlaboccus S."/>
            <person name="Daley D."/>
            <person name="Pang S."/>
            <person name="Gottlieb T."/>
            <person name="Nimmo G.R."/>
            <person name="George N."/>
            <person name="Korman T.M."/>
            <person name="Strietberg R."/>
            <person name="Robson J."/>
            <person name="Peachey G."/>
            <person name="Collignon P."/>
            <person name="Bradbury S."/>
            <person name="Colombi E."/>
            <person name="Ramsay J.P."/>
            <person name="Rogers B.A."/>
            <person name="Coombs G.W."/>
        </authorList>
    </citation>
    <scope>NUCLEOTIDE SEQUENCE [LARGE SCALE GENOMIC DNA]</scope>
    <source>
        <strain evidence="34">EC2</strain>
    </source>
</reference>
<dbReference type="Proteomes" id="UP000537181">
    <property type="component" value="Unassembled WGS sequence"/>
</dbReference>
<reference evidence="9" key="21">
    <citation type="submission" date="2024-02" db="EMBL/GenBank/DDBJ databases">
        <authorList>
            <consortium name="Clinical and Environmental Microbiology Branch: Whole genome sequencing antimicrobial resistance pathogens in the healthcare setting"/>
        </authorList>
    </citation>
    <scope>NUCLEOTIDE SEQUENCE</scope>
    <source>
        <strain evidence="9">2023CK-00345</strain>
    </source>
</reference>
<evidence type="ECO:0000313" key="5">
    <source>
        <dbReference type="EMBL" id="EFB1699485.1"/>
    </source>
</evidence>
<reference evidence="12" key="20">
    <citation type="submission" date="2021-03" db="EMBL/GenBank/DDBJ databases">
        <authorList>
            <consortium name="NCBI Pathogen Detection Project"/>
        </authorList>
    </citation>
    <scope>NUCLEOTIDE SEQUENCE</scope>
    <source>
        <strain evidence="11">C0382</strain>
        <strain evidence="12">ST-87-5</strain>
        <strain evidence="10">W1_5_ERB1</strain>
    </source>
</reference>
<dbReference type="EMBL" id="ABLFQU030000043">
    <property type="protein sequence ID" value="EMM0027201.1"/>
    <property type="molecule type" value="Genomic_DNA"/>
</dbReference>
<dbReference type="Proteomes" id="UP000843571">
    <property type="component" value="Unassembled WGS sequence"/>
</dbReference>
<dbReference type="EMBL" id="KM875544">
    <property type="protein sequence ID" value="AJT46582.1"/>
    <property type="molecule type" value="Genomic_DNA"/>
</dbReference>
<reference evidence="16 33" key="14">
    <citation type="journal article" date="2020" name="Int. J. Nanomedicine">
        <title>Consequences Of Long-Term Bacteria's Exposure To Silver Nanoformulations With Different PhysicoChemical Properties.</title>
        <authorList>
            <person name="Kedziora A."/>
            <person name="Wernecki M."/>
            <person name="Korzekwa K."/>
            <person name="Speruda M."/>
            <person name="Gerasymchuk Y."/>
            <person name="Lukowiak A."/>
            <person name="Bugla-Ploskonska G."/>
        </authorList>
    </citation>
    <scope>NUCLEOTIDE SEQUENCE [LARGE SCALE GENOMIC DNA]</scope>
    <source>
        <strain evidence="16 33">ATCC 11230</strain>
    </source>
</reference>
<reference evidence="2" key="2">
    <citation type="journal article" date="2015" name="Front. Microbiol.">
        <title>Prevalence of extended-spectrum cephalosporin-resistant in a farrowing farm: ST1121 clone harboring IncHI2 plasmid contributes to the dissemination of.</title>
        <authorList>
            <person name="Deng H."/>
            <person name="Si H.B."/>
            <person name="Zeng S.Y."/>
            <person name="Sun J."/>
            <person name="Fang L.X."/>
            <person name="Yang R.S."/>
            <person name="Liu Y.H."/>
            <person name="Liao X.P."/>
        </authorList>
    </citation>
    <scope>NUCLEOTIDE SEQUENCE</scope>
    <source>
        <strain evidence="2">EC5207</strain>
        <plasmid evidence="2">pEC5207</plasmid>
    </source>
</reference>
<accession>A0A037YJD0</accession>
<evidence type="ECO:0000313" key="16">
    <source>
        <dbReference type="EMBL" id="NDR95194.1"/>
    </source>
</evidence>
<evidence type="ECO:0000313" key="28">
    <source>
        <dbReference type="Proteomes" id="UP000271175"/>
    </source>
</evidence>
<evidence type="ECO:0000313" key="33">
    <source>
        <dbReference type="Proteomes" id="UP000471490"/>
    </source>
</evidence>
<dbReference type="EMBL" id="UWXJ01000001">
    <property type="protein sequence ID" value="VCY85801.1"/>
    <property type="molecule type" value="Genomic_DNA"/>
</dbReference>
<evidence type="ECO:0000313" key="31">
    <source>
        <dbReference type="Proteomes" id="UP000321461"/>
    </source>
</evidence>
<evidence type="ECO:0000313" key="23">
    <source>
        <dbReference type="EMBL" id="TXT00964.1"/>
    </source>
</evidence>
<dbReference type="Proteomes" id="UP000538406">
    <property type="component" value="Unassembled WGS sequence"/>
</dbReference>
<proteinExistence type="predicted"/>
<evidence type="ECO:0000313" key="39">
    <source>
        <dbReference type="Proteomes" id="UP000537181"/>
    </source>
</evidence>
<evidence type="ECO:0000313" key="19">
    <source>
        <dbReference type="EMBL" id="OKV04482.1"/>
    </source>
</evidence>
<evidence type="ECO:0000313" key="15">
    <source>
        <dbReference type="EMBL" id="MWU33012.1"/>
    </source>
</evidence>
<dbReference type="EMBL" id="DABALL010000003">
    <property type="protein sequence ID" value="HAH1417371.1"/>
    <property type="molecule type" value="Genomic_DNA"/>
</dbReference>
<reference evidence="1" key="1">
    <citation type="submission" date="2014-10" db="EMBL/GenBank/DDBJ databases">
        <authorList>
            <person name="Boerlin P."/>
            <person name="Chalmers G."/>
            <person name="Kropinski A.M."/>
            <person name="Scott H.M."/>
            <person name="Agga G."/>
            <person name="Amachawadi R."/>
        </authorList>
    </citation>
    <scope>NUCLEOTIDE SEQUENCE</scope>
    <source>
        <strain evidence="1">KS209</strain>
    </source>
</reference>
<reference evidence="4 27" key="6">
    <citation type="submission" date="2018-08" db="EMBL/GenBank/DDBJ databases">
        <title>Complete genome sequencing and genomic characterization of five Escherichia coli strains co-producing MCR-1 and ESBLs from different origins in China.</title>
        <authorList>
            <person name="Bai L."/>
        </authorList>
    </citation>
    <scope>NUCLEOTIDE SEQUENCE [LARGE SCALE GENOMIC DNA]</scope>
    <source>
        <strain evidence="27">cq9</strain>
        <strain evidence="4">Cq9</strain>
        <plasmid evidence="27">Plasmid unnamed1</plasmid>
        <plasmid evidence="4">unnamed1</plasmid>
    </source>
</reference>
<reference evidence="19 25" key="3">
    <citation type="journal article" date="2017" name="Front. Cell. Infect. Microbiol.">
        <title>Chaperone-usher pili loci of human colonization factor-negative enterotoxigenic Escherichia coli.</title>
        <authorList>
            <person name="Del Canto F."/>
            <person name="Vidal R."/>
            <person name="Stine O.C."/>
            <person name="Pop M."/>
        </authorList>
    </citation>
    <scope>NUCLEOTIDE SEQUENCE [LARGE SCALE GENOMIC DNA]</scope>
    <source>
        <strain evidence="19 25">700324</strain>
    </source>
</reference>
<dbReference type="Proteomes" id="UP000271175">
    <property type="component" value="Unassembled WGS sequence"/>
</dbReference>
<protein>
    <submittedName>
        <fullName evidence="2">Uncharacterized protein</fullName>
    </submittedName>
</protein>
<evidence type="ECO:0000313" key="35">
    <source>
        <dbReference type="Proteomes" id="UP000512182"/>
    </source>
</evidence>
<name>A0A037YJD0_ECOLX</name>
<dbReference type="Proteomes" id="UP000290652">
    <property type="component" value="Unassembled WGS sequence"/>
</dbReference>
<dbReference type="GeneID" id="99707978"/>
<reference evidence="3 26" key="5">
    <citation type="journal article" date="2018" name="MBio">
        <title>Genomic Analysis of Hospital Plumbing Reveals Diverse Reservoir of Bacterial Plasmids Conferring Carbapenem Resistance.</title>
        <authorList>
            <consortium name="NISC Comparative Sequencing Program"/>
            <person name="Weingarten R.A."/>
            <person name="Johnson R.C."/>
            <person name="Conlan S."/>
            <person name="Ramsburg A.M."/>
            <person name="Dekker J.P."/>
            <person name="Lau A.F."/>
            <person name="Khil P."/>
            <person name="Odom R.T."/>
            <person name="Deming C."/>
            <person name="Park M."/>
            <person name="Thomas P.J."/>
            <person name="Henderson D.K."/>
            <person name="Palmore T.N."/>
            <person name="Segre J.A."/>
            <person name="Frank K.M."/>
        </authorList>
    </citation>
    <scope>NUCLEOTIDE SEQUENCE [LARGE SCALE GENOMIC DNA]</scope>
    <source>
        <strain evidence="3 26">ECONIH4</strain>
    </source>
</reference>
<evidence type="ECO:0000313" key="3">
    <source>
        <dbReference type="EMBL" id="AUY03599.1"/>
    </source>
</evidence>
<evidence type="ECO:0000313" key="10">
    <source>
        <dbReference type="EMBL" id="HAH1417371.1"/>
    </source>
</evidence>
<reference evidence="8 37" key="7">
    <citation type="submission" date="2018-08" db="EMBL/GenBank/DDBJ databases">
        <authorList>
            <consortium name="GenomeTrakr network: Whole genome sequencing for foodborne pathogen traceback"/>
        </authorList>
    </citation>
    <scope>NUCLEOTIDE SEQUENCE [LARGE SCALE GENOMIC DNA]</scope>
    <source>
        <strain evidence="8 37">AZ-TG60901</strain>
        <strain evidence="5 38">PSU-1847</strain>
    </source>
</reference>
<dbReference type="EMBL" id="CP026399">
    <property type="protein sequence ID" value="AUY03599.1"/>
    <property type="molecule type" value="Genomic_DNA"/>
</dbReference>
<evidence type="ECO:0000313" key="6">
    <source>
        <dbReference type="EMBL" id="EFC3526886.1"/>
    </source>
</evidence>
<dbReference type="EMBL" id="JABUPJ010000038">
    <property type="protein sequence ID" value="NYQ41212.1"/>
    <property type="molecule type" value="Genomic_DNA"/>
</dbReference>
<geneLocation type="plasmid" evidence="2">
    <name>pEC5207</name>
</geneLocation>
<evidence type="ECO:0000313" key="25">
    <source>
        <dbReference type="Proteomes" id="UP000185794"/>
    </source>
</evidence>
<evidence type="ECO:0000313" key="12">
    <source>
        <dbReference type="EMBL" id="HBA4248440.1"/>
    </source>
</evidence>
<evidence type="ECO:0000313" key="17">
    <source>
        <dbReference type="EMBL" id="NYP87361.1"/>
    </source>
</evidence>
<dbReference type="EMBL" id="ROAL01000032">
    <property type="protein sequence ID" value="MIB63362.1"/>
    <property type="molecule type" value="Genomic_DNA"/>
</dbReference>
<dbReference type="EMBL" id="LRKC01000173">
    <property type="protein sequence ID" value="OKV04482.1"/>
    <property type="molecule type" value="Genomic_DNA"/>
</dbReference>
<reference evidence="15 32" key="12">
    <citation type="submission" date="2019-12" db="EMBL/GenBank/DDBJ databases">
        <title>Enteriobacteria Tanzani isolates_8377-8380.</title>
        <authorList>
            <person name="Subbiah M."/>
            <person name="Call D."/>
        </authorList>
    </citation>
    <scope>NUCLEOTIDE SEQUENCE [LARGE SCALE GENOMIC DNA]</scope>
    <source>
        <strain evidence="15 32">8378wB3</strain>
    </source>
</reference>
<evidence type="ECO:0000313" key="14">
    <source>
        <dbReference type="EMBL" id="MIB63362.1"/>
    </source>
</evidence>
<gene>
    <name evidence="19" type="ORF">AWP47_27910</name>
    <name evidence="24" type="ORF">BANRA_04511</name>
    <name evidence="3" type="ORF">C3F40_18645</name>
    <name evidence="8" type="ORF">CF22_004599</name>
    <name evidence="6" type="ORF">CTR35_004108</name>
    <name evidence="14" type="ORF">D9E49_23695</name>
    <name evidence="4" type="ORF">DS732_27190</name>
    <name evidence="22" type="ORF">EPS97_15325</name>
    <name evidence="5" type="ORF">FJQ40_19080</name>
    <name evidence="16" type="ORF">FPI65_28975</name>
    <name evidence="23" type="ORF">FWK02_14900</name>
    <name evidence="18" type="ORF">G4A38_21990</name>
    <name evidence="17" type="ORF">G4A47_19555</name>
    <name evidence="7" type="ORF">GAJ12_08200</name>
    <name evidence="15" type="ORF">GP944_20075</name>
    <name evidence="10" type="ORF">HHH44_000722</name>
    <name evidence="11" type="ORF">HIE29_005147</name>
    <name evidence="21" type="ORF">HV109_01145</name>
    <name evidence="20" type="ORF">HX136_01125</name>
    <name evidence="13" type="ORF">IH772_10115</name>
    <name evidence="12" type="ORF">J5U05_003635</name>
    <name evidence="1" type="ORF">KS209_0024</name>
    <name evidence="9" type="ORF">P6223_003843</name>
</gene>
<evidence type="ECO:0000313" key="38">
    <source>
        <dbReference type="Proteomes" id="UP000533284"/>
    </source>
</evidence>
<evidence type="ECO:0000313" key="13">
    <source>
        <dbReference type="EMBL" id="MBE0977650.1"/>
    </source>
</evidence>
<dbReference type="EMBL" id="AASHPR010000051">
    <property type="protein sequence ID" value="EFC3526886.1"/>
    <property type="molecule type" value="Genomic_DNA"/>
</dbReference>
<geneLocation type="plasmid" evidence="4">
    <name>unnamed1</name>
</geneLocation>
<reference evidence="13" key="19">
    <citation type="submission" date="2020-09" db="EMBL/GenBank/DDBJ databases">
        <title>Emerging polyconal dissemination of OXA-244-producing E. coli in France.</title>
        <authorList>
            <person name="Emeraud C."/>
            <person name="Girlich D."/>
            <person name="Bonnin R.A."/>
            <person name="Jousset A.B."/>
            <person name="Naas T."/>
            <person name="Dortet L."/>
        </authorList>
    </citation>
    <scope>NUCLEOTIDE SEQUENCE</scope>
    <source>
        <strain evidence="13">225E3</strain>
    </source>
</reference>
<dbReference type="EMBL" id="AATJQG010000038">
    <property type="protein sequence ID" value="EFM0518495.1"/>
    <property type="molecule type" value="Genomic_DNA"/>
</dbReference>
<evidence type="ECO:0000313" key="22">
    <source>
        <dbReference type="EMBL" id="RXB28562.1"/>
    </source>
</evidence>
<evidence type="ECO:0000313" key="11">
    <source>
        <dbReference type="EMBL" id="HAH7771592.1"/>
    </source>
</evidence>
<dbReference type="Proteomes" id="UP000281521">
    <property type="component" value="Unassembled WGS sequence"/>
</dbReference>
<dbReference type="Proteomes" id="UP000185794">
    <property type="component" value="Unassembled WGS sequence"/>
</dbReference>
<dbReference type="Proteomes" id="UP000256244">
    <property type="component" value="Plasmid unnamed1"/>
</dbReference>
<dbReference type="EMBL" id="DADRWU010000039">
    <property type="protein sequence ID" value="HBA4248440.1"/>
    <property type="molecule type" value="Genomic_DNA"/>
</dbReference>
<dbReference type="EMBL" id="CP058571">
    <property type="protein sequence ID" value="QLG55607.1"/>
    <property type="molecule type" value="Genomic_DNA"/>
</dbReference>
<evidence type="ECO:0000313" key="1">
    <source>
        <dbReference type="EMBL" id="AJT46582.1"/>
    </source>
</evidence>
<dbReference type="EMBL" id="JABUPU010000032">
    <property type="protein sequence ID" value="NYP87361.1"/>
    <property type="molecule type" value="Genomic_DNA"/>
</dbReference>
<dbReference type="Proteomes" id="UP000471490">
    <property type="component" value="Unassembled WGS sequence"/>
</dbReference>
<dbReference type="Proteomes" id="UP000321461">
    <property type="component" value="Unassembled WGS sequence"/>
</dbReference>
<dbReference type="EMBL" id="CP031547">
    <property type="protein sequence ID" value="AXO09924.1"/>
    <property type="molecule type" value="Genomic_DNA"/>
</dbReference>
<dbReference type="Proteomes" id="UP000528504">
    <property type="component" value="Unassembled WGS sequence"/>
</dbReference>
<reference evidence="21 35" key="17">
    <citation type="submission" date="2020-06" db="EMBL/GenBank/DDBJ databases">
        <title>REHAB project genomes.</title>
        <authorList>
            <person name="Shaw L.P."/>
        </authorList>
    </citation>
    <scope>NUCLEOTIDE SEQUENCE [LARGE SCALE GENOMIC DNA]</scope>
    <source>
        <strain evidence="21 35">RHBSTW-00177</strain>
    </source>
</reference>
<evidence type="ECO:0000313" key="29">
    <source>
        <dbReference type="Proteomes" id="UP000281521"/>
    </source>
</evidence>
<evidence type="ECO:0000313" key="27">
    <source>
        <dbReference type="Proteomes" id="UP000256244"/>
    </source>
</evidence>
<reference evidence="22 30" key="10">
    <citation type="submission" date="2019-01" db="EMBL/GenBank/DDBJ databases">
        <title>Genomic analysis of febrile catheter-associated UTI E. coli isolates.</title>
        <authorList>
            <person name="Potter R."/>
            <person name="Zou Z."/>
            <person name="Henderson J."/>
            <person name="Dantas G."/>
        </authorList>
    </citation>
    <scope>NUCLEOTIDE SEQUENCE [LARGE SCALE GENOMIC DNA]</scope>
    <source>
        <strain evidence="22 30">49_rectal</strain>
    </source>
</reference>
<reference evidence="10" key="4">
    <citation type="journal article" date="2018" name="Genome Biol.">
        <title>SKESA: strategic k-mer extension for scrupulous assemblies.</title>
        <authorList>
            <person name="Souvorov A."/>
            <person name="Agarwala R."/>
            <person name="Lipman D.J."/>
        </authorList>
    </citation>
    <scope>NUCLEOTIDE SEQUENCE</scope>
    <source>
        <strain evidence="11">C0382</strain>
        <strain evidence="12">ST-87-5</strain>
        <strain evidence="10">W1_5_ERB1</strain>
    </source>
</reference>
<reference evidence="20" key="13">
    <citation type="journal article" date="2020" name="Int. J. Antimicrob. Agents">
        <title>Identification and characterisation of fosfomycin resistance in Escherichia coli urinary tract infection isolates from Australia.</title>
        <authorList>
            <person name="Mowlaboccus S."/>
            <person name="Daley D."/>
            <person name="Pang S."/>
            <person name="Gottlieb T."/>
            <person name="Merlino J."/>
            <person name="Nimmo G.R."/>
            <person name="George N."/>
            <person name="Korman T.M."/>
            <person name="Streitberg R."/>
            <person name="Robson J."/>
            <person name="Peachey G."/>
            <person name="Collignon P."/>
            <person name="Bradbury S."/>
            <person name="Colombi E."/>
            <person name="Ramsay J.P."/>
            <person name="Rogers B.A."/>
            <person name="Coombs G.W."/>
        </authorList>
    </citation>
    <scope>NUCLEOTIDE SEQUENCE</scope>
    <source>
        <strain evidence="20">EC2</strain>
    </source>
</reference>
<reference evidence="24 29" key="9">
    <citation type="submission" date="2018-10" db="EMBL/GenBank/DDBJ databases">
        <authorList>
            <person name="Noll B N."/>
        </authorList>
    </citation>
    <scope>NUCLEOTIDE SEQUENCE [LARGE SCALE GENOMIC DNA]</scope>
    <source>
        <strain evidence="24">Ecoli022</strain>
    </source>
</reference>
<dbReference type="Proteomes" id="UP000512182">
    <property type="component" value="Chromosome"/>
</dbReference>
<dbReference type="EMBL" id="JACZOI010000022">
    <property type="protein sequence ID" value="MBE0977650.1"/>
    <property type="molecule type" value="Genomic_DNA"/>
</dbReference>
<evidence type="ECO:0000313" key="24">
    <source>
        <dbReference type="EMBL" id="VCY85801.1"/>
    </source>
</evidence>
<dbReference type="Proteomes" id="UP000441160">
    <property type="component" value="Unassembled WGS sequence"/>
</dbReference>
<dbReference type="EMBL" id="KT347600">
    <property type="protein sequence ID" value="ALF34663.1"/>
    <property type="molecule type" value="Genomic_DNA"/>
</dbReference>
<dbReference type="EMBL" id="DABCJL010000020">
    <property type="protein sequence ID" value="HAH7771592.1"/>
    <property type="molecule type" value="Genomic_DNA"/>
</dbReference>
<dbReference type="EMBL" id="AASDBN010000044">
    <property type="protein sequence ID" value="EFB1699485.1"/>
    <property type="molecule type" value="Genomic_DNA"/>
</dbReference>
<evidence type="ECO:0000313" key="9">
    <source>
        <dbReference type="EMBL" id="EMM0027201.1"/>
    </source>
</evidence>
<reference evidence="17 36" key="15">
    <citation type="journal article" date="2020" name="J. Appl. Microbiol.">
        <title>Genetic characterization of Shigatoxigenic and enteropathogenic Escherichia coli O80:H2 from diarrheic and septicemic calves and relatedness to human Shigatoxigenic E. coli O80:H2.</title>
        <authorList>
            <person name="Habets A."/>
            <person name="Crombe F."/>
            <person name="Nakamura K."/>
            <person name="Guerin V."/>
            <person name="De Rauw K."/>
            <person name="Pierard D."/>
            <person name="Saulmont M."/>
            <person name="Hayashi T."/>
            <person name="Mainil J.G."/>
            <person name="Thiry D."/>
        </authorList>
    </citation>
    <scope>NUCLEOTIDE SEQUENCE [LARGE SCALE GENOMIC DNA]</scope>
    <source>
        <strain evidence="18">EH3306</strain>
        <strain evidence="17 36">EH3307</strain>
    </source>
</reference>
<dbReference type="PATRIC" id="fig|562.11558.peg.4058"/>
<evidence type="ECO:0000313" key="30">
    <source>
        <dbReference type="Proteomes" id="UP000290652"/>
    </source>
</evidence>
<dbReference type="EMBL" id="WTRX01000042">
    <property type="protein sequence ID" value="MWU33012.1"/>
    <property type="molecule type" value="Genomic_DNA"/>
</dbReference>
<dbReference type="RefSeq" id="WP_000262423.1">
    <property type="nucleotide sequence ID" value="NZ_AP021894.1"/>
</dbReference>
<reference evidence="14 28" key="8">
    <citation type="submission" date="2018-10" db="EMBL/GenBank/DDBJ databases">
        <authorList>
            <consortium name="NARMS: The National Antimicrobial Resistance Monitoring System"/>
        </authorList>
    </citation>
    <scope>NUCLEOTIDE SEQUENCE [LARGE SCALE GENOMIC DNA]</scope>
    <source>
        <strain evidence="14 28">CVM N17EC0276</strain>
        <strain evidence="7 39">CVM N19EC0596</strain>
        <strain evidence="6 40">FSIS11705178</strain>
    </source>
</reference>
<dbReference type="AlphaFoldDB" id="A0A037YJD0"/>
<dbReference type="EMBL" id="AASWKX010000007">
    <property type="protein sequence ID" value="EFH6165022.1"/>
    <property type="molecule type" value="Genomic_DNA"/>
</dbReference>
<dbReference type="Proteomes" id="UP000844228">
    <property type="component" value="Unassembled WGS sequence"/>
</dbReference>
<evidence type="ECO:0000313" key="8">
    <source>
        <dbReference type="EMBL" id="EFM0518495.1"/>
    </source>
</evidence>
<dbReference type="Proteomes" id="UP000871786">
    <property type="component" value="Unassembled WGS sequence"/>
</dbReference>